<protein>
    <recommendedName>
        <fullName evidence="1">Enoyl-CoA hydratase/isomerase domain-containing protein</fullName>
    </recommendedName>
</protein>
<dbReference type="EMBL" id="UINC01143701">
    <property type="protein sequence ID" value="SVD32769.1"/>
    <property type="molecule type" value="Genomic_DNA"/>
</dbReference>
<dbReference type="AlphaFoldDB" id="A0A382UER9"/>
<sequence length="53" mass="6172">MELNQLVVYQNDFNNGVEAILVSKTYNPAWSSASIHDINFEKVNKFFENHIEL</sequence>
<dbReference type="InterPro" id="IPR045004">
    <property type="entry name" value="ECH_dom"/>
</dbReference>
<organism evidence="2">
    <name type="scientific">marine metagenome</name>
    <dbReference type="NCBI Taxonomy" id="408172"/>
    <lineage>
        <taxon>unclassified sequences</taxon>
        <taxon>metagenomes</taxon>
        <taxon>ecological metagenomes</taxon>
    </lineage>
</organism>
<proteinExistence type="predicted"/>
<dbReference type="Pfam" id="PF16113">
    <property type="entry name" value="ECH_2"/>
    <property type="match status" value="1"/>
</dbReference>
<feature type="domain" description="Enoyl-CoA hydratase/isomerase" evidence="1">
    <location>
        <begin position="5"/>
        <end position="47"/>
    </location>
</feature>
<evidence type="ECO:0000259" key="1">
    <source>
        <dbReference type="Pfam" id="PF16113"/>
    </source>
</evidence>
<feature type="non-terminal residue" evidence="2">
    <location>
        <position position="53"/>
    </location>
</feature>
<evidence type="ECO:0000313" key="2">
    <source>
        <dbReference type="EMBL" id="SVD32769.1"/>
    </source>
</evidence>
<reference evidence="2" key="1">
    <citation type="submission" date="2018-05" db="EMBL/GenBank/DDBJ databases">
        <authorList>
            <person name="Lanie J.A."/>
            <person name="Ng W.-L."/>
            <person name="Kazmierczak K.M."/>
            <person name="Andrzejewski T.M."/>
            <person name="Davidsen T.M."/>
            <person name="Wayne K.J."/>
            <person name="Tettelin H."/>
            <person name="Glass J.I."/>
            <person name="Rusch D."/>
            <person name="Podicherti R."/>
            <person name="Tsui H.-C.T."/>
            <person name="Winkler M.E."/>
        </authorList>
    </citation>
    <scope>NUCLEOTIDE SEQUENCE</scope>
</reference>
<accession>A0A382UER9</accession>
<dbReference type="Gene3D" id="3.90.226.10">
    <property type="entry name" value="2-enoyl-CoA Hydratase, Chain A, domain 1"/>
    <property type="match status" value="1"/>
</dbReference>
<gene>
    <name evidence="2" type="ORF">METZ01_LOCUS385623</name>
</gene>
<name>A0A382UER9_9ZZZZ</name>